<dbReference type="PRINTS" id="PR00377">
    <property type="entry name" value="IMPHPHTASES"/>
</dbReference>
<dbReference type="Proteomes" id="UP000052946">
    <property type="component" value="Unassembled WGS sequence"/>
</dbReference>
<name>A0A0U9H809_9BACI</name>
<evidence type="ECO:0000313" key="8">
    <source>
        <dbReference type="EMBL" id="GAQ18791.1"/>
    </source>
</evidence>
<dbReference type="Gene3D" id="3.40.190.80">
    <property type="match status" value="1"/>
</dbReference>
<evidence type="ECO:0000256" key="7">
    <source>
        <dbReference type="PIRSR" id="PIRSR600760-2"/>
    </source>
</evidence>
<evidence type="ECO:0000256" key="5">
    <source>
        <dbReference type="ARBA" id="ARBA00022801"/>
    </source>
</evidence>
<dbReference type="GO" id="GO:0006020">
    <property type="term" value="P:inositol metabolic process"/>
    <property type="evidence" value="ECO:0007669"/>
    <property type="project" value="TreeGrafter"/>
</dbReference>
<evidence type="ECO:0000256" key="4">
    <source>
        <dbReference type="ARBA" id="ARBA00022723"/>
    </source>
</evidence>
<organism evidence="8 9">
    <name type="scientific">Oceanobacillus picturae</name>
    <dbReference type="NCBI Taxonomy" id="171693"/>
    <lineage>
        <taxon>Bacteria</taxon>
        <taxon>Bacillati</taxon>
        <taxon>Bacillota</taxon>
        <taxon>Bacilli</taxon>
        <taxon>Bacillales</taxon>
        <taxon>Bacillaceae</taxon>
        <taxon>Oceanobacillus</taxon>
    </lineage>
</organism>
<dbReference type="FunFam" id="3.30.540.10:FF:000003">
    <property type="entry name" value="Inositol-1-monophosphatase"/>
    <property type="match status" value="1"/>
</dbReference>
<dbReference type="GO" id="GO:0007165">
    <property type="term" value="P:signal transduction"/>
    <property type="evidence" value="ECO:0007669"/>
    <property type="project" value="TreeGrafter"/>
</dbReference>
<proteinExistence type="predicted"/>
<dbReference type="OrthoDB" id="9772456at2"/>
<dbReference type="RefSeq" id="WP_058950664.1">
    <property type="nucleotide sequence ID" value="NZ_BBXV01000032.1"/>
</dbReference>
<feature type="binding site" evidence="7">
    <location>
        <position position="92"/>
    </location>
    <ligand>
        <name>Mg(2+)</name>
        <dbReference type="ChEBI" id="CHEBI:18420"/>
        <label>1</label>
        <note>catalytic</note>
    </ligand>
</feature>
<feature type="binding site" evidence="7">
    <location>
        <position position="217"/>
    </location>
    <ligand>
        <name>Mg(2+)</name>
        <dbReference type="ChEBI" id="CHEBI:18420"/>
        <label>1</label>
        <note>catalytic</note>
    </ligand>
</feature>
<comment type="caution">
    <text evidence="8">The sequence shown here is derived from an EMBL/GenBank/DDBJ whole genome shotgun (WGS) entry which is preliminary data.</text>
</comment>
<dbReference type="InterPro" id="IPR020550">
    <property type="entry name" value="Inositol_monophosphatase_CS"/>
</dbReference>
<keyword evidence="6 7" id="KW-0460">Magnesium</keyword>
<dbReference type="InterPro" id="IPR020583">
    <property type="entry name" value="Inositol_monoP_metal-BS"/>
</dbReference>
<dbReference type="PROSITE" id="PS00629">
    <property type="entry name" value="IMP_1"/>
    <property type="match status" value="1"/>
</dbReference>
<dbReference type="PROSITE" id="PS00630">
    <property type="entry name" value="IMP_2"/>
    <property type="match status" value="1"/>
</dbReference>
<sequence>MNADVRETLFRQAKEWVLEAGSTIRTKINDPLTIDTKSNPNDLVTTMDKDTEVFFAGKIRETYPEHFILSEEGFGDELSTMDGTIWIIDPIDGTMNFVHQKRNFAISIGVYHDGIGEIGLIYDVMGDVLYSAQRTKGAYKNGQEIPPLKTDIPLKEAILSLNHFWLCENRLVNEKEMQRLVKTVRGTRTYGSAALEFAYTAEGIVDGYLTMSLAPWDIAAGMVILEEVGGVTTTADGKPVNMLSKNSVFTSNPCVQKEILNDFLIKGKK</sequence>
<evidence type="ECO:0000256" key="6">
    <source>
        <dbReference type="ARBA" id="ARBA00022842"/>
    </source>
</evidence>
<evidence type="ECO:0000256" key="1">
    <source>
        <dbReference type="ARBA" id="ARBA00001033"/>
    </source>
</evidence>
<evidence type="ECO:0000256" key="2">
    <source>
        <dbReference type="ARBA" id="ARBA00001946"/>
    </source>
</evidence>
<dbReference type="SUPFAM" id="SSF56655">
    <property type="entry name" value="Carbohydrate phosphatase"/>
    <property type="match status" value="1"/>
</dbReference>
<reference evidence="9" key="1">
    <citation type="submission" date="2015-07" db="EMBL/GenBank/DDBJ databases">
        <title>Draft Genome Sequence of Oceanobacillus picturae Heshi-B3 that Was Isolated from Fermented Rice Bran with Aging Salted Mackerel, Which Was Named Heshiko as Traditional Fermented Seafood in Japan.</title>
        <authorList>
            <person name="Akuzawa S."/>
            <person name="Nakagawa J."/>
            <person name="Kanekatsu T."/>
            <person name="Kanesaki Y."/>
            <person name="Suzuki T."/>
        </authorList>
    </citation>
    <scope>NUCLEOTIDE SEQUENCE [LARGE SCALE GENOMIC DNA]</scope>
    <source>
        <strain evidence="9">Heshi-B3</strain>
    </source>
</reference>
<feature type="binding site" evidence="7">
    <location>
        <position position="91"/>
    </location>
    <ligand>
        <name>Mg(2+)</name>
        <dbReference type="ChEBI" id="CHEBI:18420"/>
        <label>1</label>
        <note>catalytic</note>
    </ligand>
</feature>
<comment type="cofactor">
    <cofactor evidence="2 7">
        <name>Mg(2+)</name>
        <dbReference type="ChEBI" id="CHEBI:18420"/>
    </cofactor>
</comment>
<evidence type="ECO:0000313" key="9">
    <source>
        <dbReference type="Proteomes" id="UP000052946"/>
    </source>
</evidence>
<dbReference type="PANTHER" id="PTHR20854">
    <property type="entry name" value="INOSITOL MONOPHOSPHATASE"/>
    <property type="match status" value="1"/>
</dbReference>
<dbReference type="Pfam" id="PF00459">
    <property type="entry name" value="Inositol_P"/>
    <property type="match status" value="1"/>
</dbReference>
<comment type="catalytic activity">
    <reaction evidence="1">
        <text>a myo-inositol phosphate + H2O = myo-inositol + phosphate</text>
        <dbReference type="Rhea" id="RHEA:24056"/>
        <dbReference type="ChEBI" id="CHEBI:15377"/>
        <dbReference type="ChEBI" id="CHEBI:17268"/>
        <dbReference type="ChEBI" id="CHEBI:43474"/>
        <dbReference type="ChEBI" id="CHEBI:84139"/>
        <dbReference type="EC" id="3.1.3.25"/>
    </reaction>
</comment>
<gene>
    <name evidence="8" type="ORF">OPHB3_2747</name>
</gene>
<dbReference type="GO" id="GO:0008934">
    <property type="term" value="F:inositol monophosphate 1-phosphatase activity"/>
    <property type="evidence" value="ECO:0007669"/>
    <property type="project" value="TreeGrafter"/>
</dbReference>
<keyword evidence="4 7" id="KW-0479">Metal-binding</keyword>
<keyword evidence="5" id="KW-0378">Hydrolase</keyword>
<dbReference type="Gene3D" id="3.30.540.10">
    <property type="entry name" value="Fructose-1,6-Bisphosphatase, subunit A, domain 1"/>
    <property type="match status" value="1"/>
</dbReference>
<protein>
    <recommendedName>
        <fullName evidence="3">inositol-phosphate phosphatase</fullName>
        <ecNumber evidence="3">3.1.3.25</ecNumber>
    </recommendedName>
</protein>
<dbReference type="GO" id="GO:0046854">
    <property type="term" value="P:phosphatidylinositol phosphate biosynthetic process"/>
    <property type="evidence" value="ECO:0007669"/>
    <property type="project" value="InterPro"/>
</dbReference>
<dbReference type="PANTHER" id="PTHR20854:SF4">
    <property type="entry name" value="INOSITOL-1-MONOPHOSPHATASE-RELATED"/>
    <property type="match status" value="1"/>
</dbReference>
<dbReference type="CDD" id="cd01637">
    <property type="entry name" value="IMPase_like"/>
    <property type="match status" value="1"/>
</dbReference>
<dbReference type="InterPro" id="IPR000760">
    <property type="entry name" value="Inositol_monophosphatase-like"/>
</dbReference>
<reference evidence="8 9" key="2">
    <citation type="journal article" date="2016" name="Genome Announc.">
        <title>Draft Genome Sequence of Oceanobacillus picturae Heshi-B3, Isolated from Fermented Rice Bran in a Traditional Japanese Seafood Dish.</title>
        <authorList>
            <person name="Akuzawa S."/>
            <person name="Nagaoka J."/>
            <person name="Kanekatsu M."/>
            <person name="Kanesaki Y."/>
            <person name="Suzuki T."/>
        </authorList>
    </citation>
    <scope>NUCLEOTIDE SEQUENCE [LARGE SCALE GENOMIC DNA]</scope>
    <source>
        <strain evidence="8 9">Heshi-B3</strain>
    </source>
</reference>
<feature type="binding site" evidence="7">
    <location>
        <position position="89"/>
    </location>
    <ligand>
        <name>Mg(2+)</name>
        <dbReference type="ChEBI" id="CHEBI:18420"/>
        <label>1</label>
        <note>catalytic</note>
    </ligand>
</feature>
<accession>A0A0U9H809</accession>
<dbReference type="EMBL" id="BBXV01000032">
    <property type="protein sequence ID" value="GAQ18791.1"/>
    <property type="molecule type" value="Genomic_DNA"/>
</dbReference>
<dbReference type="GO" id="GO:0046872">
    <property type="term" value="F:metal ion binding"/>
    <property type="evidence" value="ECO:0007669"/>
    <property type="project" value="UniProtKB-KW"/>
</dbReference>
<feature type="binding site" evidence="7">
    <location>
        <position position="71"/>
    </location>
    <ligand>
        <name>Mg(2+)</name>
        <dbReference type="ChEBI" id="CHEBI:18420"/>
        <label>1</label>
        <note>catalytic</note>
    </ligand>
</feature>
<dbReference type="EC" id="3.1.3.25" evidence="3"/>
<evidence type="ECO:0000256" key="3">
    <source>
        <dbReference type="ARBA" id="ARBA00013106"/>
    </source>
</evidence>
<dbReference type="AlphaFoldDB" id="A0A0U9H809"/>